<dbReference type="Pfam" id="PF08955">
    <property type="entry name" value="BofC_C"/>
    <property type="match status" value="1"/>
</dbReference>
<comment type="caution">
    <text evidence="2">The sequence shown here is derived from an EMBL/GenBank/DDBJ whole genome shotgun (WGS) entry which is preliminary data.</text>
</comment>
<evidence type="ECO:0000313" key="2">
    <source>
        <dbReference type="EMBL" id="MBP1904913.1"/>
    </source>
</evidence>
<reference evidence="2 3" key="1">
    <citation type="submission" date="2021-03" db="EMBL/GenBank/DDBJ databases">
        <title>Genomic Encyclopedia of Type Strains, Phase IV (KMG-IV): sequencing the most valuable type-strain genomes for metagenomic binning, comparative biology and taxonomic classification.</title>
        <authorList>
            <person name="Goeker M."/>
        </authorList>
    </citation>
    <scope>NUCLEOTIDE SEQUENCE [LARGE SCALE GENOMIC DNA]</scope>
    <source>
        <strain evidence="2 3">DSM 14349</strain>
    </source>
</reference>
<dbReference type="InterPro" id="IPR015050">
    <property type="entry name" value="BofC_C"/>
</dbReference>
<evidence type="ECO:0000313" key="3">
    <source>
        <dbReference type="Proteomes" id="UP001519272"/>
    </source>
</evidence>
<organism evidence="2 3">
    <name type="scientific">Paenibacillus turicensis</name>
    <dbReference type="NCBI Taxonomy" id="160487"/>
    <lineage>
        <taxon>Bacteria</taxon>
        <taxon>Bacillati</taxon>
        <taxon>Bacillota</taxon>
        <taxon>Bacilli</taxon>
        <taxon>Bacillales</taxon>
        <taxon>Paenibacillaceae</taxon>
        <taxon>Paenibacillus</taxon>
    </lineage>
</organism>
<protein>
    <submittedName>
        <fullName evidence="2">Forespore regulator of the sigma-K checkpoint</fullName>
    </submittedName>
</protein>
<feature type="domain" description="Bypass of forespore C C-terminal" evidence="1">
    <location>
        <begin position="139"/>
        <end position="213"/>
    </location>
</feature>
<dbReference type="Proteomes" id="UP001519272">
    <property type="component" value="Unassembled WGS sequence"/>
</dbReference>
<dbReference type="Gene3D" id="3.30.70.1740">
    <property type="entry name" value="Bypass-of-forespore C, C-terminal domain"/>
    <property type="match status" value="1"/>
</dbReference>
<dbReference type="EMBL" id="JAGGKG010000005">
    <property type="protein sequence ID" value="MBP1904913.1"/>
    <property type="molecule type" value="Genomic_DNA"/>
</dbReference>
<sequence length="230" mass="26189">MNIFAISKHLRRRMRRWRRAIWTGLACFLVAIMAWKGLALSKQMEALMTSEPIVKETLGLLQDTKLQDEVTPDWLKDIQRSGQAKIVHLSKKYICGEETTVLGIMKPDEITSLLKEHPDWIGRIGNGGDVWLEEHVNALSTECERNGYFGIDRLGNLSLFDGSPKEEKVLKTFFQLDVETMESVLPQKEMEQIRKGIRVQDVEEFDSVLSTFSEFAVGATEGVITQTESK</sequence>
<keyword evidence="3" id="KW-1185">Reference proteome</keyword>
<dbReference type="RefSeq" id="WP_210088578.1">
    <property type="nucleotide sequence ID" value="NZ_JAGGKG010000005.1"/>
</dbReference>
<evidence type="ECO:0000259" key="1">
    <source>
        <dbReference type="Pfam" id="PF08955"/>
    </source>
</evidence>
<name>A0ABS4FQP8_9BACL</name>
<gene>
    <name evidence="2" type="ORF">J2Z32_001537</name>
</gene>
<accession>A0ABS4FQP8</accession>
<dbReference type="InterPro" id="IPR038117">
    <property type="entry name" value="BofC_C_sf"/>
</dbReference>
<proteinExistence type="predicted"/>